<reference evidence="1" key="1">
    <citation type="journal article" date="2015" name="Nature">
        <title>Complex archaea that bridge the gap between prokaryotes and eukaryotes.</title>
        <authorList>
            <person name="Spang A."/>
            <person name="Saw J.H."/>
            <person name="Jorgensen S.L."/>
            <person name="Zaremba-Niedzwiedzka K."/>
            <person name="Martijn J."/>
            <person name="Lind A.E."/>
            <person name="van Eijk R."/>
            <person name="Schleper C."/>
            <person name="Guy L."/>
            <person name="Ettema T.J."/>
        </authorList>
    </citation>
    <scope>NUCLEOTIDE SEQUENCE</scope>
</reference>
<proteinExistence type="predicted"/>
<comment type="caution">
    <text evidence="1">The sequence shown here is derived from an EMBL/GenBank/DDBJ whole genome shotgun (WGS) entry which is preliminary data.</text>
</comment>
<protein>
    <submittedName>
        <fullName evidence="1">Uncharacterized protein</fullName>
    </submittedName>
</protein>
<sequence length="129" mass="14041">MGNAATASYAFNTQLLHNVAGISIADDGGTSVAIRAITPTRKPIGWKHSQLPTHTISFTAVVLDDGAEVDWMRLKETKDEFTISENSAIWNRNFNNCIVQTVESSTDDDTNTVDWAITVMALSSTYATT</sequence>
<organism evidence="1">
    <name type="scientific">marine sediment metagenome</name>
    <dbReference type="NCBI Taxonomy" id="412755"/>
    <lineage>
        <taxon>unclassified sequences</taxon>
        <taxon>metagenomes</taxon>
        <taxon>ecological metagenomes</taxon>
    </lineage>
</organism>
<dbReference type="EMBL" id="LAZR01044795">
    <property type="protein sequence ID" value="KKL03777.1"/>
    <property type="molecule type" value="Genomic_DNA"/>
</dbReference>
<gene>
    <name evidence="1" type="ORF">LCGC14_2622730</name>
</gene>
<evidence type="ECO:0000313" key="1">
    <source>
        <dbReference type="EMBL" id="KKL03777.1"/>
    </source>
</evidence>
<dbReference type="AlphaFoldDB" id="A0A0F9AQ87"/>
<accession>A0A0F9AQ87</accession>
<name>A0A0F9AQ87_9ZZZZ</name>